<comment type="caution">
    <text evidence="2">The sequence shown here is derived from an EMBL/GenBank/DDBJ whole genome shotgun (WGS) entry which is preliminary data.</text>
</comment>
<accession>A0A8H4US52</accession>
<protein>
    <submittedName>
        <fullName evidence="2">Uncharacterized protein</fullName>
    </submittedName>
</protein>
<dbReference type="OrthoDB" id="412402at2759"/>
<dbReference type="EMBL" id="JABEYC010000103">
    <property type="protein sequence ID" value="KAF4982647.1"/>
    <property type="molecule type" value="Genomic_DNA"/>
</dbReference>
<evidence type="ECO:0000313" key="3">
    <source>
        <dbReference type="Proteomes" id="UP000635477"/>
    </source>
</evidence>
<gene>
    <name evidence="2" type="ORF">FZEAL_1754</name>
</gene>
<reference evidence="2" key="1">
    <citation type="journal article" date="2020" name="BMC Genomics">
        <title>Correction to: Identification and distribution of gene clusters required for synthesis of sphingolipid metabolism inhibitors in diverse species of the filamentous fungus Fusarium.</title>
        <authorList>
            <person name="Kim H.S."/>
            <person name="Lohmar J.M."/>
            <person name="Busman M."/>
            <person name="Brown D.W."/>
            <person name="Naumann T.A."/>
            <person name="Divon H.H."/>
            <person name="Lysoe E."/>
            <person name="Uhlig S."/>
            <person name="Proctor R.H."/>
        </authorList>
    </citation>
    <scope>NUCLEOTIDE SEQUENCE</scope>
    <source>
        <strain evidence="2">NRRL 22465</strain>
    </source>
</reference>
<reference evidence="2" key="2">
    <citation type="submission" date="2020-05" db="EMBL/GenBank/DDBJ databases">
        <authorList>
            <person name="Kim H.-S."/>
            <person name="Proctor R.H."/>
            <person name="Brown D.W."/>
        </authorList>
    </citation>
    <scope>NUCLEOTIDE SEQUENCE</scope>
    <source>
        <strain evidence="2">NRRL 22465</strain>
    </source>
</reference>
<name>A0A8H4US52_9HYPO</name>
<sequence length="478" mass="53931">MASSSPTPQRTMWADLIEWSVEVDFLVAQEKSGKTYTIDEGKRNRWVCPFNAEDPTDTCVTFCAEHIAYTLGIKPLALGGVAYKTSDKYSYTVEKAGRERTGMDPRMCYWFVSAAPNAVPRPDSPSEYNWIGIRVRCPYRHLISILHMDRYGKNDLGTGLAPPEGKMPPLPPVRGKTEMESVLGLIRAGIKTHTNSTCQLRVYMGLQNDGFDVTDAKKAVTLAWLMEPELLLPLRPFVRDPALSHYRPITRLSEIAMAESEFPAKGYTSLTVEERERLLAKTRPPFPTDADLMDTYIPTMSNSLVQERIQMIWSASTLEELSDMLRSSEGDSTVAVYEDSKVQPTMIFRYALWHPQREGMQYWLHLFGRLFLFAIASDAGRFKAAVARIEEKTLEVQKLKREDRCIEMLTHSFDFVLSYYWNEFKEAERGDGLLSPTGLDRQGTLALAAGIDYDSETERDSSSSSASSVEGGVWIKSS</sequence>
<feature type="region of interest" description="Disordered" evidence="1">
    <location>
        <begin position="455"/>
        <end position="478"/>
    </location>
</feature>
<evidence type="ECO:0000313" key="2">
    <source>
        <dbReference type="EMBL" id="KAF4982647.1"/>
    </source>
</evidence>
<organism evidence="2 3">
    <name type="scientific">Fusarium zealandicum</name>
    <dbReference type="NCBI Taxonomy" id="1053134"/>
    <lineage>
        <taxon>Eukaryota</taxon>
        <taxon>Fungi</taxon>
        <taxon>Dikarya</taxon>
        <taxon>Ascomycota</taxon>
        <taxon>Pezizomycotina</taxon>
        <taxon>Sordariomycetes</taxon>
        <taxon>Hypocreomycetidae</taxon>
        <taxon>Hypocreales</taxon>
        <taxon>Nectriaceae</taxon>
        <taxon>Fusarium</taxon>
        <taxon>Fusarium staphyleae species complex</taxon>
    </lineage>
</organism>
<keyword evidence="3" id="KW-1185">Reference proteome</keyword>
<dbReference type="Proteomes" id="UP000635477">
    <property type="component" value="Unassembled WGS sequence"/>
</dbReference>
<evidence type="ECO:0000256" key="1">
    <source>
        <dbReference type="SAM" id="MobiDB-lite"/>
    </source>
</evidence>
<proteinExistence type="predicted"/>
<dbReference type="AlphaFoldDB" id="A0A8H4US52"/>